<dbReference type="HOGENOM" id="CLU_621425_0_0_1"/>
<protein>
    <submittedName>
        <fullName evidence="2">Conserved uncharacterized protein</fullName>
    </submittedName>
</protein>
<reference evidence="2 3" key="1">
    <citation type="journal article" date="2012" name="Plant Cell">
        <title>Genome comparison of barley and maize smut fungi reveals targeted loss of RNA silencing components and species-specific presence of transposable elements.</title>
        <authorList>
            <person name="Laurie J.D."/>
            <person name="Ali S."/>
            <person name="Linning R."/>
            <person name="Mannhaupt G."/>
            <person name="Wong P."/>
            <person name="Gueldener U."/>
            <person name="Muensterkoetter M."/>
            <person name="Moore R."/>
            <person name="Kahmann R."/>
            <person name="Bakkeren G."/>
            <person name="Schirawski J."/>
        </authorList>
    </citation>
    <scope>NUCLEOTIDE SEQUENCE [LARGE SCALE GENOMIC DNA]</scope>
    <source>
        <strain evidence="3">Uh4875-4</strain>
    </source>
</reference>
<dbReference type="PANTHER" id="PTHR33266">
    <property type="entry name" value="CHROMOSOME 15, WHOLE GENOME SHOTGUN SEQUENCE"/>
    <property type="match status" value="1"/>
</dbReference>
<accession>I2FQ46</accession>
<dbReference type="EMBL" id="CAGI01000140">
    <property type="protein sequence ID" value="CCF49039.1"/>
    <property type="molecule type" value="Genomic_DNA"/>
</dbReference>
<comment type="caution">
    <text evidence="2">The sequence shown here is derived from an EMBL/GenBank/DDBJ whole genome shotgun (WGS) entry which is preliminary data.</text>
</comment>
<evidence type="ECO:0000313" key="2">
    <source>
        <dbReference type="EMBL" id="CCF49039.1"/>
    </source>
</evidence>
<gene>
    <name evidence="2" type="ORF">UHOR_08650</name>
</gene>
<evidence type="ECO:0000256" key="1">
    <source>
        <dbReference type="SAM" id="MobiDB-lite"/>
    </source>
</evidence>
<organism evidence="2 3">
    <name type="scientific">Ustilago hordei</name>
    <name type="common">Barley covered smut fungus</name>
    <dbReference type="NCBI Taxonomy" id="120017"/>
    <lineage>
        <taxon>Eukaryota</taxon>
        <taxon>Fungi</taxon>
        <taxon>Dikarya</taxon>
        <taxon>Basidiomycota</taxon>
        <taxon>Ustilaginomycotina</taxon>
        <taxon>Ustilaginomycetes</taxon>
        <taxon>Ustilaginales</taxon>
        <taxon>Ustilaginaceae</taxon>
        <taxon>Ustilago</taxon>
    </lineage>
</organism>
<name>I2FQ46_USTHO</name>
<dbReference type="Proteomes" id="UP000006174">
    <property type="component" value="Unassembled WGS sequence"/>
</dbReference>
<dbReference type="PANTHER" id="PTHR33266:SF1">
    <property type="entry name" value="F-BOX DOMAIN-CONTAINING PROTEIN"/>
    <property type="match status" value="1"/>
</dbReference>
<proteinExistence type="predicted"/>
<evidence type="ECO:0000313" key="3">
    <source>
        <dbReference type="Proteomes" id="UP000006174"/>
    </source>
</evidence>
<sequence length="441" mass="49776">MLAARRSFVKIWLSNAAVAFEEKKIDFRTRSAHLEGFFRLPYYDDLTRELILNVSLLPNAFVHDVLDTSQDPAVVRPSLSLLQGHITVHNSFFATSAEPIHSNEDKAEEDPEPKLPVRDWGKYYSKVLPILQSSGFGKTRMCVQLSTVSPGMLICLRHKTRAGDKQHRESFPPQDSHVSDAMEEDSIASSSADLESESRSPNSAFAATGTMDETSALWRWADRAWLNFKHIVRLEDQVNAQKVLNTEELVQLWFRQAAAQDISNQPGWDLLIPVYESNTSEAPGDAEMFDKAKLSYIAIQVKNCIKRPSKAVRNGHHDQQQGHMYSQRQHPQPKTDTPLTQADQRARQLLRHHLYIAGQDGGTFPQLNWLLSPAKEQVALLFDCTVSVETVEFDQMQARYVRDQKSQSEQDTWDEAQVRIHGALVISGCLSAASLDPNVID</sequence>
<dbReference type="AlphaFoldDB" id="I2FQ46"/>
<dbReference type="OrthoDB" id="2556594at2759"/>
<keyword evidence="3" id="KW-1185">Reference proteome</keyword>
<feature type="region of interest" description="Disordered" evidence="1">
    <location>
        <begin position="309"/>
        <end position="341"/>
    </location>
</feature>
<feature type="compositionally biased region" description="Polar residues" evidence="1">
    <location>
        <begin position="321"/>
        <end position="341"/>
    </location>
</feature>
<feature type="region of interest" description="Disordered" evidence="1">
    <location>
        <begin position="164"/>
        <end position="206"/>
    </location>
</feature>